<dbReference type="Pfam" id="PF17667">
    <property type="entry name" value="Pkinase_fungal"/>
    <property type="match status" value="1"/>
</dbReference>
<reference evidence="3 4" key="1">
    <citation type="journal article" date="2019" name="Nat. Ecol. Evol.">
        <title>Megaphylogeny resolves global patterns of mushroom evolution.</title>
        <authorList>
            <person name="Varga T."/>
            <person name="Krizsan K."/>
            <person name="Foldi C."/>
            <person name="Dima B."/>
            <person name="Sanchez-Garcia M."/>
            <person name="Sanchez-Ramirez S."/>
            <person name="Szollosi G.J."/>
            <person name="Szarkandi J.G."/>
            <person name="Papp V."/>
            <person name="Albert L."/>
            <person name="Andreopoulos W."/>
            <person name="Angelini C."/>
            <person name="Antonin V."/>
            <person name="Barry K.W."/>
            <person name="Bougher N.L."/>
            <person name="Buchanan P."/>
            <person name="Buyck B."/>
            <person name="Bense V."/>
            <person name="Catcheside P."/>
            <person name="Chovatia M."/>
            <person name="Cooper J."/>
            <person name="Damon W."/>
            <person name="Desjardin D."/>
            <person name="Finy P."/>
            <person name="Geml J."/>
            <person name="Haridas S."/>
            <person name="Hughes K."/>
            <person name="Justo A."/>
            <person name="Karasinski D."/>
            <person name="Kautmanova I."/>
            <person name="Kiss B."/>
            <person name="Kocsube S."/>
            <person name="Kotiranta H."/>
            <person name="LaButti K.M."/>
            <person name="Lechner B.E."/>
            <person name="Liimatainen K."/>
            <person name="Lipzen A."/>
            <person name="Lukacs Z."/>
            <person name="Mihaltcheva S."/>
            <person name="Morgado L.N."/>
            <person name="Niskanen T."/>
            <person name="Noordeloos M.E."/>
            <person name="Ohm R.A."/>
            <person name="Ortiz-Santana B."/>
            <person name="Ovrebo C."/>
            <person name="Racz N."/>
            <person name="Riley R."/>
            <person name="Savchenko A."/>
            <person name="Shiryaev A."/>
            <person name="Soop K."/>
            <person name="Spirin V."/>
            <person name="Szebenyi C."/>
            <person name="Tomsovsky M."/>
            <person name="Tulloss R.E."/>
            <person name="Uehling J."/>
            <person name="Grigoriev I.V."/>
            <person name="Vagvolgyi C."/>
            <person name="Papp T."/>
            <person name="Martin F.M."/>
            <person name="Miettinen O."/>
            <person name="Hibbett D.S."/>
            <person name="Nagy L.G."/>
        </authorList>
    </citation>
    <scope>NUCLEOTIDE SEQUENCE [LARGE SCALE GENOMIC DNA]</scope>
    <source>
        <strain evidence="3 4">CBS 166.37</strain>
    </source>
</reference>
<evidence type="ECO:0000259" key="2">
    <source>
        <dbReference type="Pfam" id="PF17667"/>
    </source>
</evidence>
<dbReference type="PANTHER" id="PTHR38248">
    <property type="entry name" value="FUNK1 6"/>
    <property type="match status" value="1"/>
</dbReference>
<protein>
    <recommendedName>
        <fullName evidence="2">Fungal-type protein kinase domain-containing protein</fullName>
    </recommendedName>
</protein>
<feature type="domain" description="Fungal-type protein kinase" evidence="2">
    <location>
        <begin position="53"/>
        <end position="177"/>
    </location>
</feature>
<evidence type="ECO:0000313" key="3">
    <source>
        <dbReference type="EMBL" id="TFK31462.1"/>
    </source>
</evidence>
<dbReference type="Proteomes" id="UP000308652">
    <property type="component" value="Unassembled WGS sequence"/>
</dbReference>
<feature type="coiled-coil region" evidence="1">
    <location>
        <begin position="255"/>
        <end position="282"/>
    </location>
</feature>
<organism evidence="3 4">
    <name type="scientific">Crucibulum laeve</name>
    <dbReference type="NCBI Taxonomy" id="68775"/>
    <lineage>
        <taxon>Eukaryota</taxon>
        <taxon>Fungi</taxon>
        <taxon>Dikarya</taxon>
        <taxon>Basidiomycota</taxon>
        <taxon>Agaricomycotina</taxon>
        <taxon>Agaricomycetes</taxon>
        <taxon>Agaricomycetidae</taxon>
        <taxon>Agaricales</taxon>
        <taxon>Agaricineae</taxon>
        <taxon>Nidulariaceae</taxon>
        <taxon>Crucibulum</taxon>
    </lineage>
</organism>
<evidence type="ECO:0000256" key="1">
    <source>
        <dbReference type="SAM" id="Coils"/>
    </source>
</evidence>
<proteinExistence type="predicted"/>
<dbReference type="PANTHER" id="PTHR38248:SF2">
    <property type="entry name" value="FUNK1 11"/>
    <property type="match status" value="1"/>
</dbReference>
<keyword evidence="1" id="KW-0175">Coiled coil</keyword>
<evidence type="ECO:0000313" key="4">
    <source>
        <dbReference type="Proteomes" id="UP000308652"/>
    </source>
</evidence>
<dbReference type="AlphaFoldDB" id="A0A5C3LFG7"/>
<dbReference type="InterPro" id="IPR040976">
    <property type="entry name" value="Pkinase_fungal"/>
</dbReference>
<dbReference type="EMBL" id="ML213748">
    <property type="protein sequence ID" value="TFK31462.1"/>
    <property type="molecule type" value="Genomic_DNA"/>
</dbReference>
<sequence>MAQEILKDRPDLKRHIPTLICSKDIKYSTRHIRDVLGLREKKPGSEGSNPRLVRILIFVLLDPITSLEDPGKIIQAWKGCVDCHYHLWQAGLEHGDISAWNLMWDKNEQSSILNDFDLAVFRDIKTGKRITANNGERTGTIPFMALQLLTDKYYDGKIERQYRHELESFIWSLSWLCLYGAGDDVKEKLDQWRTADYITACGCKARFILELMDIVPQPGFEKLWFITRKLLRWVGRQYFSEEQLQVAQTSYKETLKKNESLYKDMEEIIETAEKEYSEYDLELHNGD</sequence>
<dbReference type="Gene3D" id="1.10.510.10">
    <property type="entry name" value="Transferase(Phosphotransferase) domain 1"/>
    <property type="match status" value="1"/>
</dbReference>
<keyword evidence="4" id="KW-1185">Reference proteome</keyword>
<name>A0A5C3LFG7_9AGAR</name>
<accession>A0A5C3LFG7</accession>
<dbReference type="OrthoDB" id="5569250at2759"/>
<dbReference type="SUPFAM" id="SSF56112">
    <property type="entry name" value="Protein kinase-like (PK-like)"/>
    <property type="match status" value="1"/>
</dbReference>
<gene>
    <name evidence="3" type="ORF">BDQ12DRAFT_729539</name>
</gene>
<dbReference type="InterPro" id="IPR011009">
    <property type="entry name" value="Kinase-like_dom_sf"/>
</dbReference>